<dbReference type="Proteomes" id="UP000290288">
    <property type="component" value="Unassembled WGS sequence"/>
</dbReference>
<organism evidence="1 2">
    <name type="scientific">Candolleomyces aberdarensis</name>
    <dbReference type="NCBI Taxonomy" id="2316362"/>
    <lineage>
        <taxon>Eukaryota</taxon>
        <taxon>Fungi</taxon>
        <taxon>Dikarya</taxon>
        <taxon>Basidiomycota</taxon>
        <taxon>Agaricomycotina</taxon>
        <taxon>Agaricomycetes</taxon>
        <taxon>Agaricomycetidae</taxon>
        <taxon>Agaricales</taxon>
        <taxon>Agaricineae</taxon>
        <taxon>Psathyrellaceae</taxon>
        <taxon>Candolleomyces</taxon>
    </lineage>
</organism>
<keyword evidence="2" id="KW-1185">Reference proteome</keyword>
<sequence length="50" mass="5844">MAKPKGIRWEYSRIDELQPVIALNGDLESVLSGKKKWKAIYVEQQELMRP</sequence>
<comment type="caution">
    <text evidence="1">The sequence shown here is derived from an EMBL/GenBank/DDBJ whole genome shotgun (WGS) entry which is preliminary data.</text>
</comment>
<evidence type="ECO:0000313" key="2">
    <source>
        <dbReference type="Proteomes" id="UP000290288"/>
    </source>
</evidence>
<accession>A0A4Q2DM52</accession>
<name>A0A4Q2DM52_9AGAR</name>
<proteinExistence type="predicted"/>
<evidence type="ECO:0000313" key="1">
    <source>
        <dbReference type="EMBL" id="RXW20272.1"/>
    </source>
</evidence>
<protein>
    <submittedName>
        <fullName evidence="1">Uncharacterized protein</fullName>
    </submittedName>
</protein>
<dbReference type="EMBL" id="SDEE01000157">
    <property type="protein sequence ID" value="RXW20272.1"/>
    <property type="molecule type" value="Genomic_DNA"/>
</dbReference>
<dbReference type="AlphaFoldDB" id="A0A4Q2DM52"/>
<gene>
    <name evidence="1" type="ORF">EST38_g5574</name>
</gene>
<reference evidence="1 2" key="1">
    <citation type="submission" date="2019-01" db="EMBL/GenBank/DDBJ databases">
        <title>Draft genome sequence of Psathyrella aberdarensis IHI B618.</title>
        <authorList>
            <person name="Buettner E."/>
            <person name="Kellner H."/>
        </authorList>
    </citation>
    <scope>NUCLEOTIDE SEQUENCE [LARGE SCALE GENOMIC DNA]</scope>
    <source>
        <strain evidence="1 2">IHI B618</strain>
    </source>
</reference>